<dbReference type="InterPro" id="IPR016024">
    <property type="entry name" value="ARM-type_fold"/>
</dbReference>
<dbReference type="EMBL" id="CP006933">
    <property type="protein sequence ID" value="AIS32294.1"/>
    <property type="molecule type" value="Genomic_DNA"/>
</dbReference>
<dbReference type="AlphaFoldDB" id="A0A089ZVE5"/>
<dbReference type="STRING" id="2162.BRM9_1480"/>
<organism evidence="1 2">
    <name type="scientific">Methanobacterium formicicum</name>
    <dbReference type="NCBI Taxonomy" id="2162"/>
    <lineage>
        <taxon>Archaea</taxon>
        <taxon>Methanobacteriati</taxon>
        <taxon>Methanobacteriota</taxon>
        <taxon>Methanomada group</taxon>
        <taxon>Methanobacteria</taxon>
        <taxon>Methanobacteriales</taxon>
        <taxon>Methanobacteriaceae</taxon>
        <taxon>Methanobacterium</taxon>
    </lineage>
</organism>
<dbReference type="Gene3D" id="1.25.10.10">
    <property type="entry name" value="Leucine-rich Repeat Variant"/>
    <property type="match status" value="1"/>
</dbReference>
<proteinExistence type="predicted"/>
<dbReference type="RefSeq" id="WP_048085304.1">
    <property type="nucleotide sequence ID" value="NZ_CP006933.1"/>
</dbReference>
<gene>
    <name evidence="1" type="ORF">BRM9_1480</name>
</gene>
<name>A0A089ZVE5_METFO</name>
<protein>
    <recommendedName>
        <fullName evidence="3">HEAT repeat-containing protein</fullName>
    </recommendedName>
</protein>
<evidence type="ECO:0008006" key="3">
    <source>
        <dbReference type="Google" id="ProtNLM"/>
    </source>
</evidence>
<accession>A0A089ZVE5</accession>
<dbReference type="OrthoDB" id="69325at2157"/>
<evidence type="ECO:0000313" key="2">
    <source>
        <dbReference type="Proteomes" id="UP000029661"/>
    </source>
</evidence>
<sequence>MVNLDEKNMDFEALAREVLNNDDLFSELKEGVLSKNNNVRQNSFKALQFLSEEDPEFLYPEWDLFQEMLHSSNNFHKYIAIYILASLTSVDKDKRFEEIFDDYYGILAGDKAMTASHVALNSSVIAHNKPELQSRIVDTLMRIDEIHQGKQKELIKAYAIEALGKIYPEAEDKELIENFIKSQVDSKSPKTRNMAQCFLERCD</sequence>
<evidence type="ECO:0000313" key="1">
    <source>
        <dbReference type="EMBL" id="AIS32294.1"/>
    </source>
</evidence>
<dbReference type="KEGG" id="mfc:BRM9_1480"/>
<dbReference type="GeneID" id="24792644"/>
<dbReference type="Proteomes" id="UP000029661">
    <property type="component" value="Chromosome"/>
</dbReference>
<dbReference type="InterPro" id="IPR011989">
    <property type="entry name" value="ARM-like"/>
</dbReference>
<reference evidence="1 2" key="1">
    <citation type="submission" date="2013-12" db="EMBL/GenBank/DDBJ databases">
        <title>The complete genome sequence of Methanobacterium sp. BRM9.</title>
        <authorList>
            <consortium name="Pastoral Greenhouse Gas Research Consortium"/>
            <person name="Kelly W.J."/>
            <person name="Leahy S.C."/>
            <person name="Perry R."/>
            <person name="Li D."/>
            <person name="Altermann E."/>
            <person name="Lambie S.C."/>
            <person name="Attwood G.T."/>
        </authorList>
    </citation>
    <scope>NUCLEOTIDE SEQUENCE [LARGE SCALE GENOMIC DNA]</scope>
    <source>
        <strain evidence="1 2">BRM9</strain>
    </source>
</reference>
<dbReference type="SUPFAM" id="SSF48371">
    <property type="entry name" value="ARM repeat"/>
    <property type="match status" value="1"/>
</dbReference>